<dbReference type="GO" id="GO:0006508">
    <property type="term" value="P:proteolysis"/>
    <property type="evidence" value="ECO:0007669"/>
    <property type="project" value="InterPro"/>
</dbReference>
<dbReference type="PROSITE" id="PS00134">
    <property type="entry name" value="TRYPSIN_HIS"/>
    <property type="match status" value="1"/>
</dbReference>
<name>A0A6A4WTJ0_AMPAM</name>
<dbReference type="SUPFAM" id="SSF50494">
    <property type="entry name" value="Trypsin-like serine proteases"/>
    <property type="match status" value="1"/>
</dbReference>
<dbReference type="PANTHER" id="PTHR24256">
    <property type="entry name" value="TRYPTASE-RELATED"/>
    <property type="match status" value="1"/>
</dbReference>
<dbReference type="InterPro" id="IPR009003">
    <property type="entry name" value="Peptidase_S1_PA"/>
</dbReference>
<proteinExistence type="inferred from homology"/>
<keyword evidence="3" id="KW-0325">Glycoprotein</keyword>
<sequence>MLETDATVGARQVEYQGDLPWMVALGYRRRRRVVYRCSGVLINDLWVLTAAHCIKQRGPVEARLGDIDVMAAYDDDQEVPPVVIPVVDAIRHPDYLEQRGTETELIHNIGLIKLARRAPRNDVIRPICLPLETERRDSLAEKEALIAGWGFRRDTGRPRRVMHFSSAELSSHQECVASYKGEYTITYRMLCAFDYSGIDSCKGDSGTPLMRQSTNGTGPWEVMGIGAYGQGCADPNYPAVFTKIDTYLNWISRTVDRN</sequence>
<evidence type="ECO:0000256" key="4">
    <source>
        <dbReference type="ARBA" id="ARBA00024195"/>
    </source>
</evidence>
<dbReference type="EMBL" id="VIIS01000288">
    <property type="protein sequence ID" value="KAF0310856.1"/>
    <property type="molecule type" value="Genomic_DNA"/>
</dbReference>
<evidence type="ECO:0000259" key="5">
    <source>
        <dbReference type="PROSITE" id="PS50240"/>
    </source>
</evidence>
<dbReference type="Gene3D" id="2.40.10.10">
    <property type="entry name" value="Trypsin-like serine proteases"/>
    <property type="match status" value="1"/>
</dbReference>
<dbReference type="OrthoDB" id="7863416at2759"/>
<dbReference type="Pfam" id="PF00089">
    <property type="entry name" value="Trypsin"/>
    <property type="match status" value="1"/>
</dbReference>
<evidence type="ECO:0000313" key="7">
    <source>
        <dbReference type="Proteomes" id="UP000440578"/>
    </source>
</evidence>
<dbReference type="InterPro" id="IPR001314">
    <property type="entry name" value="Peptidase_S1A"/>
</dbReference>
<dbReference type="PROSITE" id="PS50240">
    <property type="entry name" value="TRYPSIN_DOM"/>
    <property type="match status" value="1"/>
</dbReference>
<dbReference type="Proteomes" id="UP000440578">
    <property type="component" value="Unassembled WGS sequence"/>
</dbReference>
<dbReference type="PRINTS" id="PR00722">
    <property type="entry name" value="CHYMOTRYPSIN"/>
</dbReference>
<keyword evidence="1" id="KW-0732">Signal</keyword>
<evidence type="ECO:0000313" key="6">
    <source>
        <dbReference type="EMBL" id="KAF0310856.1"/>
    </source>
</evidence>
<dbReference type="CDD" id="cd00190">
    <property type="entry name" value="Tryp_SPc"/>
    <property type="match status" value="1"/>
</dbReference>
<keyword evidence="7" id="KW-1185">Reference proteome</keyword>
<dbReference type="InterPro" id="IPR001254">
    <property type="entry name" value="Trypsin_dom"/>
</dbReference>
<dbReference type="InterPro" id="IPR043504">
    <property type="entry name" value="Peptidase_S1_PA_chymotrypsin"/>
</dbReference>
<organism evidence="6 7">
    <name type="scientific">Amphibalanus amphitrite</name>
    <name type="common">Striped barnacle</name>
    <name type="synonym">Balanus amphitrite</name>
    <dbReference type="NCBI Taxonomy" id="1232801"/>
    <lineage>
        <taxon>Eukaryota</taxon>
        <taxon>Metazoa</taxon>
        <taxon>Ecdysozoa</taxon>
        <taxon>Arthropoda</taxon>
        <taxon>Crustacea</taxon>
        <taxon>Multicrustacea</taxon>
        <taxon>Cirripedia</taxon>
        <taxon>Thoracica</taxon>
        <taxon>Thoracicalcarea</taxon>
        <taxon>Balanomorpha</taxon>
        <taxon>Balanoidea</taxon>
        <taxon>Balanidae</taxon>
        <taxon>Amphibalaninae</taxon>
        <taxon>Amphibalanus</taxon>
    </lineage>
</organism>
<dbReference type="InterPro" id="IPR051487">
    <property type="entry name" value="Ser/Thr_Proteases_Immune/Dev"/>
</dbReference>
<evidence type="ECO:0000256" key="3">
    <source>
        <dbReference type="ARBA" id="ARBA00023180"/>
    </source>
</evidence>
<accession>A0A6A4WTJ0</accession>
<dbReference type="SMART" id="SM00020">
    <property type="entry name" value="Tryp_SPc"/>
    <property type="match status" value="1"/>
</dbReference>
<evidence type="ECO:0000256" key="1">
    <source>
        <dbReference type="ARBA" id="ARBA00022729"/>
    </source>
</evidence>
<dbReference type="FunFam" id="2.40.10.10:FF:000002">
    <property type="entry name" value="Transmembrane protease serine"/>
    <property type="match status" value="1"/>
</dbReference>
<evidence type="ECO:0000256" key="2">
    <source>
        <dbReference type="ARBA" id="ARBA00023157"/>
    </source>
</evidence>
<dbReference type="AlphaFoldDB" id="A0A6A4WTJ0"/>
<feature type="domain" description="Peptidase S1" evidence="5">
    <location>
        <begin position="7"/>
        <end position="256"/>
    </location>
</feature>
<protein>
    <submittedName>
        <fullName evidence="6">Phenoloxidase-activating factor 3</fullName>
    </submittedName>
</protein>
<reference evidence="6 7" key="1">
    <citation type="submission" date="2019-07" db="EMBL/GenBank/DDBJ databases">
        <title>Draft genome assembly of a fouling barnacle, Amphibalanus amphitrite (Darwin, 1854): The first reference genome for Thecostraca.</title>
        <authorList>
            <person name="Kim W."/>
        </authorList>
    </citation>
    <scope>NUCLEOTIDE SEQUENCE [LARGE SCALE GENOMIC DNA]</scope>
    <source>
        <strain evidence="6">SNU_AA5</strain>
        <tissue evidence="6">Soma without cirri and trophi</tissue>
    </source>
</reference>
<comment type="similarity">
    <text evidence="4">Belongs to the peptidase S1 family. CLIP subfamily.</text>
</comment>
<gene>
    <name evidence="6" type="primary">PPAF3_9</name>
    <name evidence="6" type="ORF">FJT64_018277</name>
</gene>
<comment type="caution">
    <text evidence="6">The sequence shown here is derived from an EMBL/GenBank/DDBJ whole genome shotgun (WGS) entry which is preliminary data.</text>
</comment>
<dbReference type="FunFam" id="2.40.10.10:FF:000028">
    <property type="entry name" value="Serine protease easter"/>
    <property type="match status" value="1"/>
</dbReference>
<dbReference type="GO" id="GO:0004252">
    <property type="term" value="F:serine-type endopeptidase activity"/>
    <property type="evidence" value="ECO:0007669"/>
    <property type="project" value="InterPro"/>
</dbReference>
<dbReference type="InterPro" id="IPR018114">
    <property type="entry name" value="TRYPSIN_HIS"/>
</dbReference>
<keyword evidence="2" id="KW-1015">Disulfide bond</keyword>